<gene>
    <name evidence="1" type="ORF">FBF83_00790</name>
</gene>
<dbReference type="OrthoDB" id="9810012at2"/>
<evidence type="ECO:0000313" key="1">
    <source>
        <dbReference type="EMBL" id="TKD71380.1"/>
    </source>
</evidence>
<sequence>MEHKENFYFTYQEDFRRLNSKLAKTYGKNQSMFQSLLNQSIEDLDEVSGDKVVKLLFEVISDFTLHEVKPLTVFTLDQMVGYIESASKKGAIAIRSYY</sequence>
<dbReference type="EMBL" id="SWFM01000001">
    <property type="protein sequence ID" value="TKD71380.1"/>
    <property type="molecule type" value="Genomic_DNA"/>
</dbReference>
<name>A0A4U1MLQ1_9BACL</name>
<evidence type="ECO:0000313" key="2">
    <source>
        <dbReference type="Proteomes" id="UP000310541"/>
    </source>
</evidence>
<reference evidence="1 2" key="1">
    <citation type="submission" date="2019-04" db="EMBL/GenBank/DDBJ databases">
        <title>Genome sequence of Bacillus hwajinpoensis strain Y2.</title>
        <authorList>
            <person name="Fair J.L."/>
            <person name="Maclea K.S."/>
        </authorList>
    </citation>
    <scope>NUCLEOTIDE SEQUENCE [LARGE SCALE GENOMIC DNA]</scope>
    <source>
        <strain evidence="1 2">Y2</strain>
    </source>
</reference>
<dbReference type="AlphaFoldDB" id="A0A4U1MLQ1"/>
<comment type="caution">
    <text evidence="1">The sequence shown here is derived from an EMBL/GenBank/DDBJ whole genome shotgun (WGS) entry which is preliminary data.</text>
</comment>
<dbReference type="Proteomes" id="UP000310541">
    <property type="component" value="Unassembled WGS sequence"/>
</dbReference>
<protein>
    <submittedName>
        <fullName evidence="1">Uncharacterized protein</fullName>
    </submittedName>
</protein>
<proteinExistence type="predicted"/>
<organism evidence="1 2">
    <name type="scientific">Guptibacillus hwajinpoensis</name>
    <dbReference type="NCBI Taxonomy" id="208199"/>
    <lineage>
        <taxon>Bacteria</taxon>
        <taxon>Bacillati</taxon>
        <taxon>Bacillota</taxon>
        <taxon>Bacilli</taxon>
        <taxon>Bacillales</taxon>
        <taxon>Guptibacillaceae</taxon>
        <taxon>Guptibacillus</taxon>
    </lineage>
</organism>
<accession>A0A4U1MLQ1</accession>